<proteinExistence type="predicted"/>
<dbReference type="EMBL" id="AUXT01000020">
    <property type="protein sequence ID" value="KZN57942.1"/>
    <property type="molecule type" value="Genomic_DNA"/>
</dbReference>
<organism evidence="1 2">
    <name type="scientific">Pseudoalteromonas luteoviolacea NCIMB 1942</name>
    <dbReference type="NCBI Taxonomy" id="1365253"/>
    <lineage>
        <taxon>Bacteria</taxon>
        <taxon>Pseudomonadati</taxon>
        <taxon>Pseudomonadota</taxon>
        <taxon>Gammaproteobacteria</taxon>
        <taxon>Alteromonadales</taxon>
        <taxon>Pseudoalteromonadaceae</taxon>
        <taxon>Pseudoalteromonas</taxon>
    </lineage>
</organism>
<evidence type="ECO:0000313" key="1">
    <source>
        <dbReference type="EMBL" id="KZN57942.1"/>
    </source>
</evidence>
<accession>A0A167HBJ4</accession>
<dbReference type="PATRIC" id="fig|1365253.3.peg.451"/>
<protein>
    <submittedName>
        <fullName evidence="1">Uncharacterized protein</fullName>
    </submittedName>
</protein>
<dbReference type="RefSeq" id="WP_231100770.1">
    <property type="nucleotide sequence ID" value="NZ_AUXT01000020.1"/>
</dbReference>
<gene>
    <name evidence="1" type="ORF">N482_23020</name>
</gene>
<dbReference type="AlphaFoldDB" id="A0A167HBJ4"/>
<sequence>MRLSASKSGTYILDDYKSGDIIRISEVKNGKRQAHKVLGSEINTGKYMPTPLLRPMTLTLFGMVSESPALAIQIYILAS</sequence>
<comment type="caution">
    <text evidence="1">The sequence shown here is derived from an EMBL/GenBank/DDBJ whole genome shotgun (WGS) entry which is preliminary data.</text>
</comment>
<dbReference type="Proteomes" id="UP000076587">
    <property type="component" value="Unassembled WGS sequence"/>
</dbReference>
<reference evidence="1 2" key="1">
    <citation type="submission" date="2013-07" db="EMBL/GenBank/DDBJ databases">
        <title>Comparative Genomic and Metabolomic Analysis of Twelve Strains of Pseudoalteromonas luteoviolacea.</title>
        <authorList>
            <person name="Vynne N.G."/>
            <person name="Mansson M."/>
            <person name="Gram L."/>
        </authorList>
    </citation>
    <scope>NUCLEOTIDE SEQUENCE [LARGE SCALE GENOMIC DNA]</scope>
    <source>
        <strain evidence="1 2">NCIMB 1942</strain>
    </source>
</reference>
<name>A0A167HBJ4_9GAMM</name>
<evidence type="ECO:0000313" key="2">
    <source>
        <dbReference type="Proteomes" id="UP000076587"/>
    </source>
</evidence>